<comment type="caution">
    <text evidence="5">The sequence shown here is derived from an EMBL/GenBank/DDBJ whole genome shotgun (WGS) entry which is preliminary data.</text>
</comment>
<protein>
    <recommendedName>
        <fullName evidence="4">Putative pterin-4-alpha-carbinolamine dehydratase</fullName>
        <shortName evidence="4">PHS</shortName>
        <ecNumber evidence="4">4.2.1.96</ecNumber>
    </recommendedName>
    <alternativeName>
        <fullName evidence="4">4-alpha-hydroxy-tetrahydropterin dehydratase</fullName>
    </alternativeName>
    <alternativeName>
        <fullName evidence="4">Pterin carbinolamine dehydratase</fullName>
        <shortName evidence="4">PCD</shortName>
    </alternativeName>
</protein>
<sequence length="101" mass="11466">MEIEKLSGPDIDKALVELNQGLSEPWALADGKLTKTFRFRNFIDAFGFMTKAAIWAEKQRHHPEWFNVYNSVRVQLTTHDAGGISEKDFALAQKMEKVSAP</sequence>
<accession>A0A4Z0WJQ3</accession>
<evidence type="ECO:0000256" key="2">
    <source>
        <dbReference type="ARBA" id="ARBA00006472"/>
    </source>
</evidence>
<dbReference type="Gene3D" id="3.30.1360.20">
    <property type="entry name" value="Transcriptional coactivator/pterin dehydratase"/>
    <property type="match status" value="1"/>
</dbReference>
<reference evidence="5 6" key="1">
    <citation type="submission" date="2019-04" db="EMBL/GenBank/DDBJ databases">
        <title>Natronospirillum operosus gen. nov., sp. nov., a haloalkaliphilic satellite isolated from decaying biomass of laboratory culture of cyanobacterium Geitlerinema sp. and proposal of Natronospirillaceae fam. nov. and Saccharospirillaceae fam. nov.</title>
        <authorList>
            <person name="Kevbrin V."/>
            <person name="Boltyanskaya Y."/>
            <person name="Koziaeva V."/>
            <person name="Grouzdev D.S."/>
            <person name="Park M."/>
            <person name="Cho J."/>
        </authorList>
    </citation>
    <scope>NUCLEOTIDE SEQUENCE [LARGE SCALE GENOMIC DNA]</scope>
    <source>
        <strain evidence="5 6">G-116</strain>
    </source>
</reference>
<dbReference type="InterPro" id="IPR036428">
    <property type="entry name" value="PCD_sf"/>
</dbReference>
<organism evidence="5 6">
    <name type="scientific">Natronospirillum operosum</name>
    <dbReference type="NCBI Taxonomy" id="2759953"/>
    <lineage>
        <taxon>Bacteria</taxon>
        <taxon>Pseudomonadati</taxon>
        <taxon>Pseudomonadota</taxon>
        <taxon>Gammaproteobacteria</taxon>
        <taxon>Oceanospirillales</taxon>
        <taxon>Natronospirillaceae</taxon>
        <taxon>Natronospirillum</taxon>
    </lineage>
</organism>
<dbReference type="GO" id="GO:0006729">
    <property type="term" value="P:tetrahydrobiopterin biosynthetic process"/>
    <property type="evidence" value="ECO:0007669"/>
    <property type="project" value="InterPro"/>
</dbReference>
<dbReference type="NCBIfam" id="NF002017">
    <property type="entry name" value="PRK00823.1-2"/>
    <property type="match status" value="1"/>
</dbReference>
<evidence type="ECO:0000256" key="4">
    <source>
        <dbReference type="HAMAP-Rule" id="MF_00434"/>
    </source>
</evidence>
<dbReference type="NCBIfam" id="NF002018">
    <property type="entry name" value="PRK00823.1-3"/>
    <property type="match status" value="1"/>
</dbReference>
<dbReference type="RefSeq" id="WP_135481698.1">
    <property type="nucleotide sequence ID" value="NZ_SRMF01000001.1"/>
</dbReference>
<name>A0A4Z0WJQ3_9GAMM</name>
<evidence type="ECO:0000256" key="1">
    <source>
        <dbReference type="ARBA" id="ARBA00001554"/>
    </source>
</evidence>
<evidence type="ECO:0000256" key="3">
    <source>
        <dbReference type="ARBA" id="ARBA00023239"/>
    </source>
</evidence>
<dbReference type="EC" id="4.2.1.96" evidence="4"/>
<dbReference type="HAMAP" id="MF_00434">
    <property type="entry name" value="Pterin_4_alpha"/>
    <property type="match status" value="1"/>
</dbReference>
<dbReference type="OrthoDB" id="9794987at2"/>
<dbReference type="InterPro" id="IPR001533">
    <property type="entry name" value="Pterin_deHydtase"/>
</dbReference>
<dbReference type="GO" id="GO:0008124">
    <property type="term" value="F:4-alpha-hydroxytetrahydrobiopterin dehydratase activity"/>
    <property type="evidence" value="ECO:0007669"/>
    <property type="project" value="UniProtKB-UniRule"/>
</dbReference>
<dbReference type="Pfam" id="PF01329">
    <property type="entry name" value="Pterin_4a"/>
    <property type="match status" value="1"/>
</dbReference>
<proteinExistence type="inferred from homology"/>
<dbReference type="CDD" id="cd00914">
    <property type="entry name" value="PCD_DCoH_subfamily_b"/>
    <property type="match status" value="1"/>
</dbReference>
<evidence type="ECO:0000313" key="5">
    <source>
        <dbReference type="EMBL" id="TGG95763.1"/>
    </source>
</evidence>
<comment type="similarity">
    <text evidence="2 4">Belongs to the pterin-4-alpha-carbinolamine dehydratase family.</text>
</comment>
<dbReference type="Proteomes" id="UP000297475">
    <property type="component" value="Unassembled WGS sequence"/>
</dbReference>
<comment type="catalytic activity">
    <reaction evidence="1 4">
        <text>(4aS,6R)-4a-hydroxy-L-erythro-5,6,7,8-tetrahydrobiopterin = (6R)-L-erythro-6,7-dihydrobiopterin + H2O</text>
        <dbReference type="Rhea" id="RHEA:11920"/>
        <dbReference type="ChEBI" id="CHEBI:15377"/>
        <dbReference type="ChEBI" id="CHEBI:15642"/>
        <dbReference type="ChEBI" id="CHEBI:43120"/>
        <dbReference type="EC" id="4.2.1.96"/>
    </reaction>
</comment>
<dbReference type="EMBL" id="SRMF01000001">
    <property type="protein sequence ID" value="TGG95763.1"/>
    <property type="molecule type" value="Genomic_DNA"/>
</dbReference>
<keyword evidence="6" id="KW-1185">Reference proteome</keyword>
<dbReference type="SUPFAM" id="SSF55248">
    <property type="entry name" value="PCD-like"/>
    <property type="match status" value="1"/>
</dbReference>
<dbReference type="PANTHER" id="PTHR12599:SF0">
    <property type="entry name" value="PTERIN-4-ALPHA-CARBINOLAMINE DEHYDRATASE"/>
    <property type="match status" value="1"/>
</dbReference>
<evidence type="ECO:0000313" key="6">
    <source>
        <dbReference type="Proteomes" id="UP000297475"/>
    </source>
</evidence>
<gene>
    <name evidence="5" type="ORF">E4656_04970</name>
</gene>
<dbReference type="PANTHER" id="PTHR12599">
    <property type="entry name" value="PTERIN-4-ALPHA-CARBINOLAMINE DEHYDRATASE"/>
    <property type="match status" value="1"/>
</dbReference>
<dbReference type="AlphaFoldDB" id="A0A4Z0WJQ3"/>
<keyword evidence="3 4" id="KW-0456">Lyase</keyword>